<sequence length="196" mass="22366">MHYLTSFSLIMGIVGALIVRSDCQCSCTDIEVIKHLLQEMFEIKQEVYKLRSETDSIKVSCPDVKWKQYGNKCYRFIKDPNTWSDAKEKCRLISGDLVRIESKEENDFIVANIKGSTSGFWIGLDDTQKENNWQWSSSEGTQSLGNFLNWAPGEPNNDRGDEDCGEIFAKMSKIGKWNDAPCSTKLPYICEIVKLL</sequence>
<evidence type="ECO:0000256" key="2">
    <source>
        <dbReference type="SAM" id="SignalP"/>
    </source>
</evidence>
<dbReference type="InterPro" id="IPR050111">
    <property type="entry name" value="C-type_lectin/snaclec_domain"/>
</dbReference>
<keyword evidence="1" id="KW-1015">Disulfide bond</keyword>
<protein>
    <submittedName>
        <fullName evidence="4">C-type lectin</fullName>
    </submittedName>
</protein>
<gene>
    <name evidence="4" type="primary">CTL</name>
</gene>
<dbReference type="InterPro" id="IPR016186">
    <property type="entry name" value="C-type_lectin-like/link_sf"/>
</dbReference>
<keyword evidence="4" id="KW-0430">Lectin</keyword>
<feature type="domain" description="C-type lectin" evidence="3">
    <location>
        <begin position="69"/>
        <end position="191"/>
    </location>
</feature>
<dbReference type="CDD" id="cd00037">
    <property type="entry name" value="CLECT"/>
    <property type="match status" value="1"/>
</dbReference>
<dbReference type="AlphaFoldDB" id="A0A3Q9HGQ3"/>
<organism evidence="4">
    <name type="scientific">Ruditapes philippinarum</name>
    <name type="common">Japanese carpet shell</name>
    <name type="synonym">Venerupis philippinarum</name>
    <dbReference type="NCBI Taxonomy" id="129788"/>
    <lineage>
        <taxon>Eukaryota</taxon>
        <taxon>Metazoa</taxon>
        <taxon>Spiralia</taxon>
        <taxon>Lophotrochozoa</taxon>
        <taxon>Mollusca</taxon>
        <taxon>Bivalvia</taxon>
        <taxon>Autobranchia</taxon>
        <taxon>Heteroconchia</taxon>
        <taxon>Euheterodonta</taxon>
        <taxon>Imparidentia</taxon>
        <taxon>Neoheterodontei</taxon>
        <taxon>Venerida</taxon>
        <taxon>Veneroidea</taxon>
        <taxon>Veneridae</taxon>
        <taxon>Ruditapes</taxon>
    </lineage>
</organism>
<dbReference type="Pfam" id="PF00059">
    <property type="entry name" value="Lectin_C"/>
    <property type="match status" value="1"/>
</dbReference>
<dbReference type="SMART" id="SM00034">
    <property type="entry name" value="CLECT"/>
    <property type="match status" value="1"/>
</dbReference>
<dbReference type="InterPro" id="IPR018378">
    <property type="entry name" value="C-type_lectin_CS"/>
</dbReference>
<dbReference type="InterPro" id="IPR016187">
    <property type="entry name" value="CTDL_fold"/>
</dbReference>
<dbReference type="Gene3D" id="3.10.100.10">
    <property type="entry name" value="Mannose-Binding Protein A, subunit A"/>
    <property type="match status" value="1"/>
</dbReference>
<reference evidence="4" key="1">
    <citation type="journal article" date="2018" name="Fish Shellfish Immunol.">
        <title>Molecular cloning and expression analysis of C-type lectin (RpCTL) in Manila clam Ruditapes philippinarum after lipopolysaccharide challenge.</title>
        <authorList>
            <person name="Li D."/>
            <person name="Nie H."/>
            <person name="Dong S."/>
            <person name="Huo Z."/>
            <person name="Yan X."/>
        </authorList>
    </citation>
    <scope>NUCLEOTIDE SEQUENCE</scope>
</reference>
<accession>A0A3Q9HGQ3</accession>
<feature type="chain" id="PRO_5018629499" evidence="2">
    <location>
        <begin position="17"/>
        <end position="196"/>
    </location>
</feature>
<name>A0A3Q9HGQ3_RUDPH</name>
<dbReference type="EMBL" id="MH368785">
    <property type="protein sequence ID" value="AZR37772.1"/>
    <property type="molecule type" value="mRNA"/>
</dbReference>
<dbReference type="SMR" id="A0A3Q9HGQ3"/>
<feature type="signal peptide" evidence="2">
    <location>
        <begin position="1"/>
        <end position="16"/>
    </location>
</feature>
<dbReference type="PROSITE" id="PS00615">
    <property type="entry name" value="C_TYPE_LECTIN_1"/>
    <property type="match status" value="1"/>
</dbReference>
<evidence type="ECO:0000256" key="1">
    <source>
        <dbReference type="ARBA" id="ARBA00023157"/>
    </source>
</evidence>
<evidence type="ECO:0000259" key="3">
    <source>
        <dbReference type="PROSITE" id="PS50041"/>
    </source>
</evidence>
<dbReference type="GO" id="GO:0030246">
    <property type="term" value="F:carbohydrate binding"/>
    <property type="evidence" value="ECO:0007669"/>
    <property type="project" value="UniProtKB-KW"/>
</dbReference>
<dbReference type="PROSITE" id="PS50041">
    <property type="entry name" value="C_TYPE_LECTIN_2"/>
    <property type="match status" value="1"/>
</dbReference>
<dbReference type="SUPFAM" id="SSF56436">
    <property type="entry name" value="C-type lectin-like"/>
    <property type="match status" value="1"/>
</dbReference>
<keyword evidence="2" id="KW-0732">Signal</keyword>
<dbReference type="PANTHER" id="PTHR22803">
    <property type="entry name" value="MANNOSE, PHOSPHOLIPASE, LECTIN RECEPTOR RELATED"/>
    <property type="match status" value="1"/>
</dbReference>
<evidence type="ECO:0000313" key="4">
    <source>
        <dbReference type="EMBL" id="AZR37772.1"/>
    </source>
</evidence>
<dbReference type="InterPro" id="IPR001304">
    <property type="entry name" value="C-type_lectin-like"/>
</dbReference>
<proteinExistence type="evidence at transcript level"/>